<dbReference type="EMBL" id="CP002344">
    <property type="protein sequence ID" value="ADU51698.1"/>
    <property type="molecule type" value="Genomic_DNA"/>
</dbReference>
<reference evidence="4" key="2">
    <citation type="journal article" date="2010" name="Stand. Genomic Sci.">
        <title>Complete genome sequence of Thermaerobacter marianensis type strain (7p75aT).</title>
        <authorList>
            <person name="Han C."/>
            <person name="Gu W."/>
            <person name="Zhang X."/>
            <person name="Lapidus A."/>
            <person name="Nolan M."/>
            <person name="Copeland A."/>
            <person name="Lucas S."/>
            <person name="Glavina Del Rio T."/>
            <person name="Tice H."/>
            <person name="Cheng J."/>
            <person name="Tapia R."/>
            <person name="Goodwin L."/>
            <person name="Pitluck S."/>
            <person name="Pagani I."/>
            <person name="Ivanova N."/>
            <person name="Mavromatis K."/>
            <person name="Mikhailova N."/>
            <person name="Pati A."/>
            <person name="Chen A."/>
            <person name="Palaniappan K."/>
            <person name="Land M."/>
            <person name="Hauser L."/>
            <person name="Chang Y."/>
            <person name="Jeffries C."/>
            <person name="Schneider S."/>
            <person name="Rohde M."/>
            <person name="Goker M."/>
            <person name="Pukall R."/>
            <person name="Woyke T."/>
            <person name="Bristow J."/>
            <person name="Eisen J."/>
            <person name="Markowitz V."/>
            <person name="Hugenholtz P."/>
            <person name="Kyrpides N."/>
            <person name="Klenk H."/>
            <person name="Detter J."/>
        </authorList>
    </citation>
    <scope>NUCLEOTIDE SEQUENCE [LARGE SCALE GENOMIC DNA]</scope>
    <source>
        <strain evidence="4">ATCC 700841 / DSM 12885 / JCM 10246 / 7p75a</strain>
    </source>
</reference>
<protein>
    <submittedName>
        <fullName evidence="3">Thioredoxin family protein</fullName>
    </submittedName>
</protein>
<keyword evidence="4" id="KW-1185">Reference proteome</keyword>
<evidence type="ECO:0000256" key="1">
    <source>
        <dbReference type="SAM" id="MobiDB-lite"/>
    </source>
</evidence>
<organism evidence="3 4">
    <name type="scientific">Thermaerobacter marianensis (strain ATCC 700841 / DSM 12885 / JCM 10246 / 7p75a)</name>
    <dbReference type="NCBI Taxonomy" id="644966"/>
    <lineage>
        <taxon>Bacteria</taxon>
        <taxon>Bacillati</taxon>
        <taxon>Bacillota</taxon>
        <taxon>Clostridia</taxon>
        <taxon>Eubacteriales</taxon>
        <taxon>Clostridiales Family XVII. Incertae Sedis</taxon>
        <taxon>Thermaerobacter</taxon>
    </lineage>
</organism>
<evidence type="ECO:0000313" key="4">
    <source>
        <dbReference type="Proteomes" id="UP000008915"/>
    </source>
</evidence>
<feature type="transmembrane region" description="Helical" evidence="2">
    <location>
        <begin position="112"/>
        <end position="134"/>
    </location>
</feature>
<evidence type="ECO:0000313" key="3">
    <source>
        <dbReference type="EMBL" id="ADU51698.1"/>
    </source>
</evidence>
<feature type="transmembrane region" description="Helical" evidence="2">
    <location>
        <begin position="172"/>
        <end position="192"/>
    </location>
</feature>
<feature type="region of interest" description="Disordered" evidence="1">
    <location>
        <begin position="45"/>
        <end position="71"/>
    </location>
</feature>
<proteinExistence type="predicted"/>
<sequence>MSLPVLPDVIRLGPLAFPTGPLATVVGTVVAYVLAVKLAERADLRAGSTGPDGPDAFAPSPTVPQSPQAPSPVADAALVDRLFTRVAIGLLLGAKAADILRSPLSFINNPRLLIAWPGGPTAAIGAVIGALLLAGPLARRWREIPAVLDVVATPLLLGLGVVALGLRDARALPLAAGLVLAAAVLAGLRPLASFPGHTALGGVVLASLVAVGADFSRPAAVLFGGISRFQVMAAVAGLLAYGAAVAIERARGRVGRGEPQGPVVKES</sequence>
<dbReference type="OrthoDB" id="2082952at2"/>
<keyword evidence="2" id="KW-1133">Transmembrane helix</keyword>
<accession>E6SGW4</accession>
<feature type="transmembrane region" description="Helical" evidence="2">
    <location>
        <begin position="229"/>
        <end position="247"/>
    </location>
</feature>
<dbReference type="RefSeq" id="WP_013495999.1">
    <property type="nucleotide sequence ID" value="NC_014831.1"/>
</dbReference>
<feature type="transmembrane region" description="Helical" evidence="2">
    <location>
        <begin position="15"/>
        <end position="35"/>
    </location>
</feature>
<dbReference type="STRING" id="644966.Tmar_1589"/>
<keyword evidence="2" id="KW-0812">Transmembrane</keyword>
<keyword evidence="2" id="KW-0472">Membrane</keyword>
<gene>
    <name evidence="3" type="ordered locus">Tmar_1589</name>
</gene>
<evidence type="ECO:0000256" key="2">
    <source>
        <dbReference type="SAM" id="Phobius"/>
    </source>
</evidence>
<feature type="transmembrane region" description="Helical" evidence="2">
    <location>
        <begin position="146"/>
        <end position="166"/>
    </location>
</feature>
<dbReference type="Proteomes" id="UP000008915">
    <property type="component" value="Chromosome"/>
</dbReference>
<name>E6SGW4_THEM7</name>
<dbReference type="AlphaFoldDB" id="E6SGW4"/>
<dbReference type="KEGG" id="tmr:Tmar_1589"/>
<dbReference type="HOGENOM" id="CLU_1041816_0_0_9"/>
<feature type="compositionally biased region" description="Pro residues" evidence="1">
    <location>
        <begin position="61"/>
        <end position="70"/>
    </location>
</feature>
<reference evidence="3 4" key="1">
    <citation type="journal article" date="2010" name="Stand. Genomic Sci.">
        <title>Complete genome sequence of Thermaerobacter marianensis type strain (7p75a).</title>
        <authorList>
            <person name="Han C."/>
            <person name="Gu W."/>
            <person name="Zhang X."/>
            <person name="Lapidus A."/>
            <person name="Nolan M."/>
            <person name="Copeland A."/>
            <person name="Lucas S."/>
            <person name="Del Rio T.G."/>
            <person name="Tice H."/>
            <person name="Cheng J.F."/>
            <person name="Tapia R."/>
            <person name="Goodwin L."/>
            <person name="Pitluck S."/>
            <person name="Pagani I."/>
            <person name="Ivanova N."/>
            <person name="Mavromatis K."/>
            <person name="Mikhailova N."/>
            <person name="Pati A."/>
            <person name="Chen A."/>
            <person name="Palaniappan K."/>
            <person name="Land M."/>
            <person name="Hauser L."/>
            <person name="Chang Y.J."/>
            <person name="Jeffries C.D."/>
            <person name="Schneider S."/>
            <person name="Rohde M."/>
            <person name="Goker M."/>
            <person name="Pukall R."/>
            <person name="Woyke T."/>
            <person name="Bristow J."/>
            <person name="Eisen J.A."/>
            <person name="Markowitz V."/>
            <person name="Hugenholtz P."/>
            <person name="Kyrpides N.C."/>
            <person name="Klenk H.P."/>
            <person name="Detter J.C."/>
        </authorList>
    </citation>
    <scope>NUCLEOTIDE SEQUENCE [LARGE SCALE GENOMIC DNA]</scope>
    <source>
        <strain evidence="4">ATCC 700841 / DSM 12885 / JCM 10246 / 7p75a</strain>
    </source>
</reference>